<dbReference type="Pfam" id="PF07866">
    <property type="entry name" value="DUF1653"/>
    <property type="match status" value="1"/>
</dbReference>
<dbReference type="Proteomes" id="UP000178636">
    <property type="component" value="Unassembled WGS sequence"/>
</dbReference>
<evidence type="ECO:0000259" key="1">
    <source>
        <dbReference type="Pfam" id="PF07866"/>
    </source>
</evidence>
<dbReference type="STRING" id="1798664.A3C93_04720"/>
<proteinExistence type="predicted"/>
<name>A0A1G2DFY6_9BACT</name>
<reference evidence="2 3" key="1">
    <citation type="journal article" date="2016" name="Nat. Commun.">
        <title>Thousands of microbial genomes shed light on interconnected biogeochemical processes in an aquifer system.</title>
        <authorList>
            <person name="Anantharaman K."/>
            <person name="Brown C.T."/>
            <person name="Hug L.A."/>
            <person name="Sharon I."/>
            <person name="Castelle C.J."/>
            <person name="Probst A.J."/>
            <person name="Thomas B.C."/>
            <person name="Singh A."/>
            <person name="Wilkins M.J."/>
            <person name="Karaoz U."/>
            <person name="Brodie E.L."/>
            <person name="Williams K.H."/>
            <person name="Hubbard S.S."/>
            <person name="Banfield J.F."/>
        </authorList>
    </citation>
    <scope>NUCLEOTIDE SEQUENCE [LARGE SCALE GENOMIC DNA]</scope>
</reference>
<dbReference type="InterPro" id="IPR023387">
    <property type="entry name" value="DUF1653-like_dom"/>
</dbReference>
<evidence type="ECO:0000313" key="3">
    <source>
        <dbReference type="Proteomes" id="UP000178636"/>
    </source>
</evidence>
<dbReference type="Gene3D" id="2.30.30.320">
    <property type="entry name" value="DUF1653-like domain"/>
    <property type="match status" value="1"/>
</dbReference>
<organism evidence="2 3">
    <name type="scientific">Candidatus Lloydbacteria bacterium RIFCSPHIGHO2_02_FULL_54_17</name>
    <dbReference type="NCBI Taxonomy" id="1798664"/>
    <lineage>
        <taxon>Bacteria</taxon>
        <taxon>Candidatus Lloydiibacteriota</taxon>
    </lineage>
</organism>
<comment type="caution">
    <text evidence="2">The sequence shown here is derived from an EMBL/GenBank/DDBJ whole genome shotgun (WGS) entry which is preliminary data.</text>
</comment>
<gene>
    <name evidence="2" type="ORF">A3C93_04720</name>
</gene>
<protein>
    <recommendedName>
        <fullName evidence="1">DUF1653 domain-containing protein</fullName>
    </recommendedName>
</protein>
<dbReference type="AlphaFoldDB" id="A0A1G2DFY6"/>
<sequence length="168" mass="19507">MKIVPGLYAIDDWRYNVVGISNDTETGERCVLSQHLSGGGRNTTFFLVPFDQFVLGMGKDQRMLQEWNAPRIIESADYRFHDVAPGLYGHFKSKASAYNVIGPALNIKTGERFVAYQPLYGEHRYRLRHRLLTMFCERVEKPEYNYSGTRFFLLDQYPEPHIAAEYQD</sequence>
<dbReference type="InterPro" id="IPR037135">
    <property type="entry name" value="DUF1653-like_dom_sf"/>
</dbReference>
<evidence type="ECO:0000313" key="2">
    <source>
        <dbReference type="EMBL" id="OGZ12453.1"/>
    </source>
</evidence>
<feature type="domain" description="DUF1653" evidence="1">
    <location>
        <begin position="86"/>
        <end position="151"/>
    </location>
</feature>
<dbReference type="EMBL" id="MHLO01000018">
    <property type="protein sequence ID" value="OGZ12453.1"/>
    <property type="molecule type" value="Genomic_DNA"/>
</dbReference>
<accession>A0A1G2DFY6</accession>